<dbReference type="AlphaFoldDB" id="R0JZW6"/>
<accession>R0JZW6</accession>
<organism evidence="1 2">
    <name type="scientific">Anas platyrhynchos</name>
    <name type="common">Mallard</name>
    <name type="synonym">Anas boschas</name>
    <dbReference type="NCBI Taxonomy" id="8839"/>
    <lineage>
        <taxon>Eukaryota</taxon>
        <taxon>Metazoa</taxon>
        <taxon>Chordata</taxon>
        <taxon>Craniata</taxon>
        <taxon>Vertebrata</taxon>
        <taxon>Euteleostomi</taxon>
        <taxon>Archelosauria</taxon>
        <taxon>Archosauria</taxon>
        <taxon>Dinosauria</taxon>
        <taxon>Saurischia</taxon>
        <taxon>Theropoda</taxon>
        <taxon>Coelurosauria</taxon>
        <taxon>Aves</taxon>
        <taxon>Neognathae</taxon>
        <taxon>Galloanserae</taxon>
        <taxon>Anseriformes</taxon>
        <taxon>Anatidae</taxon>
        <taxon>Anatinae</taxon>
        <taxon>Anas</taxon>
    </lineage>
</organism>
<evidence type="ECO:0000313" key="2">
    <source>
        <dbReference type="Proteomes" id="UP000296049"/>
    </source>
</evidence>
<protein>
    <submittedName>
        <fullName evidence="1">Uncharacterized protein</fullName>
    </submittedName>
</protein>
<dbReference type="EMBL" id="KB742924">
    <property type="protein sequence ID" value="EOB02857.1"/>
    <property type="molecule type" value="Genomic_DNA"/>
</dbReference>
<name>R0JZW6_ANAPL</name>
<gene>
    <name evidence="1" type="ORF">Anapl_10133</name>
</gene>
<dbReference type="Proteomes" id="UP000296049">
    <property type="component" value="Unassembled WGS sequence"/>
</dbReference>
<reference evidence="2" key="1">
    <citation type="journal article" date="2013" name="Nat. Genet.">
        <title>The duck genome and transcriptome provide insight into an avian influenza virus reservoir species.</title>
        <authorList>
            <person name="Huang Y."/>
            <person name="Li Y."/>
            <person name="Burt D.W."/>
            <person name="Chen H."/>
            <person name="Zhang Y."/>
            <person name="Qian W."/>
            <person name="Kim H."/>
            <person name="Gan S."/>
            <person name="Zhao Y."/>
            <person name="Li J."/>
            <person name="Yi K."/>
            <person name="Feng H."/>
            <person name="Zhu P."/>
            <person name="Li B."/>
            <person name="Liu Q."/>
            <person name="Fairley S."/>
            <person name="Magor K.E."/>
            <person name="Du Z."/>
            <person name="Hu X."/>
            <person name="Goodman L."/>
            <person name="Tafer H."/>
            <person name="Vignal A."/>
            <person name="Lee T."/>
            <person name="Kim K.W."/>
            <person name="Sheng Z."/>
            <person name="An Y."/>
            <person name="Searle S."/>
            <person name="Herrero J."/>
            <person name="Groenen M.A."/>
            <person name="Crooijmans R.P."/>
            <person name="Faraut T."/>
            <person name="Cai Q."/>
            <person name="Webster R.G."/>
            <person name="Aldridge J.R."/>
            <person name="Warren W.C."/>
            <person name="Bartschat S."/>
            <person name="Kehr S."/>
            <person name="Marz M."/>
            <person name="Stadler P.F."/>
            <person name="Smith J."/>
            <person name="Kraus R.H."/>
            <person name="Zhao Y."/>
            <person name="Ren L."/>
            <person name="Fei J."/>
            <person name="Morisson M."/>
            <person name="Kaiser P."/>
            <person name="Griffin D.K."/>
            <person name="Rao M."/>
            <person name="Pitel F."/>
            <person name="Wang J."/>
            <person name="Li N."/>
        </authorList>
    </citation>
    <scope>NUCLEOTIDE SEQUENCE [LARGE SCALE GENOMIC DNA]</scope>
</reference>
<sequence>MNDGCSAPVSVPVPGSCVALLHNDSEVYIGQLLFHPCARWYQLWKGFPEHSKIAESPQHLEEKLLIDLLDAVQGQSATRVKNYSSKINCGCKGTATEQQQVGASALAFAAIGTVIKDEIANSKGTYIAPEVPIANIFVVIKVPLLKRDFLDVGPMFTELLQRVLAVDNLCPVLSKYRKRWEQCEVSVAVAASRASVLSGDRVRCRYLRQCALPRPLKSERMTEADGSADVSAEMMSGETKWHVSACDLSMLKGFLANVGIWQPPESTCVFCQVCKTLEDLSSTVLGLEPPSFVPDTSQRTALFRELYLARGLGEGEHAAGLWGVLCHAAVGNDEVSALQAVAPQESGCFWSPAIRRGCLRGFGE</sequence>
<proteinExistence type="predicted"/>
<keyword evidence="2" id="KW-1185">Reference proteome</keyword>
<evidence type="ECO:0000313" key="1">
    <source>
        <dbReference type="EMBL" id="EOB02857.1"/>
    </source>
</evidence>